<comment type="caution">
    <text evidence="1">The sequence shown here is derived from an EMBL/GenBank/DDBJ whole genome shotgun (WGS) entry which is preliminary data.</text>
</comment>
<accession>A0A316G013</accession>
<sequence length="139" mass="15150">MSAEATRPPHSKSADPGEVKSDLYSSADIVVLPTKAKFFGLVIAAALSHGISVVTTRNAPRSGLSDHRCGRWLDLETEALDRTLVEATALQRSALRDMGERGWSWMESDFGWQSVDEKIMSNYESVASGSAPPDARRLD</sequence>
<reference evidence="1 2" key="1">
    <citation type="submission" date="2018-05" db="EMBL/GenBank/DDBJ databases">
        <title>Genomic Encyclopedia of Type Strains, Phase IV (KMG-IV): sequencing the most valuable type-strain genomes for metagenomic binning, comparative biology and taxonomic classification.</title>
        <authorList>
            <person name="Goeker M."/>
        </authorList>
    </citation>
    <scope>NUCLEOTIDE SEQUENCE [LARGE SCALE GENOMIC DNA]</scope>
    <source>
        <strain evidence="1 2">DSM 103371</strain>
    </source>
</reference>
<name>A0A316G013_9RHOB</name>
<evidence type="ECO:0000313" key="2">
    <source>
        <dbReference type="Proteomes" id="UP000245390"/>
    </source>
</evidence>
<gene>
    <name evidence="1" type="ORF">C8D95_11442</name>
</gene>
<organism evidence="1 2">
    <name type="scientific">Silicimonas algicola</name>
    <dbReference type="NCBI Taxonomy" id="1826607"/>
    <lineage>
        <taxon>Bacteria</taxon>
        <taxon>Pseudomonadati</taxon>
        <taxon>Pseudomonadota</taxon>
        <taxon>Alphaproteobacteria</taxon>
        <taxon>Rhodobacterales</taxon>
        <taxon>Paracoccaceae</taxon>
    </lineage>
</organism>
<dbReference type="AlphaFoldDB" id="A0A316G013"/>
<dbReference type="Pfam" id="PF13692">
    <property type="entry name" value="Glyco_trans_1_4"/>
    <property type="match status" value="1"/>
</dbReference>
<dbReference type="Proteomes" id="UP000245390">
    <property type="component" value="Unassembled WGS sequence"/>
</dbReference>
<keyword evidence="2" id="KW-1185">Reference proteome</keyword>
<proteinExistence type="predicted"/>
<evidence type="ECO:0008006" key="3">
    <source>
        <dbReference type="Google" id="ProtNLM"/>
    </source>
</evidence>
<evidence type="ECO:0000313" key="1">
    <source>
        <dbReference type="EMBL" id="PWK53140.1"/>
    </source>
</evidence>
<protein>
    <recommendedName>
        <fullName evidence="3">Glycosyl transferase family 1</fullName>
    </recommendedName>
</protein>
<dbReference type="RefSeq" id="WP_109761105.1">
    <property type="nucleotide sequence ID" value="NZ_QGGV01000014.1"/>
</dbReference>
<dbReference type="KEGG" id="salo:EF888_06090"/>
<dbReference type="SUPFAM" id="SSF53756">
    <property type="entry name" value="UDP-Glycosyltransferase/glycogen phosphorylase"/>
    <property type="match status" value="1"/>
</dbReference>
<dbReference type="Gene3D" id="3.40.50.2000">
    <property type="entry name" value="Glycogen Phosphorylase B"/>
    <property type="match status" value="1"/>
</dbReference>
<dbReference type="EMBL" id="QGGV01000014">
    <property type="protein sequence ID" value="PWK53140.1"/>
    <property type="molecule type" value="Genomic_DNA"/>
</dbReference>